<dbReference type="Gene3D" id="3.40.50.10770">
    <property type="entry name" value="Hypothetical protein VC1899 like domain (Restriction endonuclease-like)"/>
    <property type="match status" value="1"/>
</dbReference>
<organism evidence="2 3">
    <name type="scientific">Lipingzhangella halophila</name>
    <dbReference type="NCBI Taxonomy" id="1783352"/>
    <lineage>
        <taxon>Bacteria</taxon>
        <taxon>Bacillati</taxon>
        <taxon>Actinomycetota</taxon>
        <taxon>Actinomycetes</taxon>
        <taxon>Streptosporangiales</taxon>
        <taxon>Nocardiopsidaceae</taxon>
        <taxon>Lipingzhangella</taxon>
    </lineage>
</organism>
<dbReference type="AlphaFoldDB" id="A0A7W7RJU4"/>
<feature type="compositionally biased region" description="Pro residues" evidence="1">
    <location>
        <begin position="322"/>
        <end position="337"/>
    </location>
</feature>
<feature type="region of interest" description="Disordered" evidence="1">
    <location>
        <begin position="663"/>
        <end position="703"/>
    </location>
</feature>
<evidence type="ECO:0008006" key="4">
    <source>
        <dbReference type="Google" id="ProtNLM"/>
    </source>
</evidence>
<dbReference type="RefSeq" id="WP_184580925.1">
    <property type="nucleotide sequence ID" value="NZ_JACHJT010000001.1"/>
</dbReference>
<reference evidence="2 3" key="1">
    <citation type="submission" date="2020-08" db="EMBL/GenBank/DDBJ databases">
        <title>Sequencing the genomes of 1000 actinobacteria strains.</title>
        <authorList>
            <person name="Klenk H.-P."/>
        </authorList>
    </citation>
    <scope>NUCLEOTIDE SEQUENCE [LARGE SCALE GENOMIC DNA]</scope>
    <source>
        <strain evidence="2 3">DSM 102030</strain>
    </source>
</reference>
<gene>
    <name evidence="2" type="ORF">F4561_004114</name>
</gene>
<dbReference type="Proteomes" id="UP000523007">
    <property type="component" value="Unassembled WGS sequence"/>
</dbReference>
<feature type="compositionally biased region" description="Basic and acidic residues" evidence="1">
    <location>
        <begin position="681"/>
        <end position="693"/>
    </location>
</feature>
<feature type="region of interest" description="Disordered" evidence="1">
    <location>
        <begin position="316"/>
        <end position="342"/>
    </location>
</feature>
<sequence length="719" mass="77072">MRADSSPSDAPQTLVALVGTSPTPPLLSALTFAPPRLVLVHSADTLGRAERIAKMARRLCPRIEHTELFDLGRDVYDFRSVDGRFAGLLPTLGGAWRLCYTGGTKVMGIAAVLRHLDLFPEQHHWRSYLDATTDALRFTDGSVHPGGPDSSTLTTTDLAKLHQVDLHPAEPSARPDEGAELEARVLALFRDQLSGIPDSEVIGNQIMPDPGAPEQSIGDFDLIVRYRHRILCVEVKKDPDRIPGAAGWAVTKAKRAFGSATRVLLVHDGEPGACSRFRIADYDPELNGAPLHVRARAELEGEFHTARDLLEGFFLPRHGSTPPDPVQAPVPAQPPGDHPGHNDGPLLLMGVGGSRLGVLAAAHAYRPSQTVLLHTPQSEREVAGLAPAVCHTLFAAENPDEFKALRRRQLPARLRRYRNRVKFGHTAVDASDAARVAALAHAKIDQYASGDTPVVADVTTGTKAMSTGLALAAHARGGCVTYLSPVTRRVSCHAHGPVGSSGVAAVDWSSVLRGYTPLAVPLTGRIHHQLAEEQVDTDLLDSAAAVLREHAGEQGHTPTVWVDGTVLADSAESPLARRSVDQRPTLVVTVADRAVGLTAPCWSRRQRLTPGDWAHAVFAATMRLNAACGVAGLTLALHRPGEGSVRRALDLVDWLAWTETSSEEISGAESQARHGRNPRTATEEITGHEESLRPKVVSATPGTPEFRAALTAHLRGLGV</sequence>
<evidence type="ECO:0000313" key="2">
    <source>
        <dbReference type="EMBL" id="MBB4933294.1"/>
    </source>
</evidence>
<evidence type="ECO:0000313" key="3">
    <source>
        <dbReference type="Proteomes" id="UP000523007"/>
    </source>
</evidence>
<keyword evidence="3" id="KW-1185">Reference proteome</keyword>
<dbReference type="SUPFAM" id="SSF52980">
    <property type="entry name" value="Restriction endonuclease-like"/>
    <property type="match status" value="1"/>
</dbReference>
<name>A0A7W7RJU4_9ACTN</name>
<dbReference type="InterPro" id="IPR011335">
    <property type="entry name" value="Restrct_endonuc-II-like"/>
</dbReference>
<dbReference type="EMBL" id="JACHJT010000001">
    <property type="protein sequence ID" value="MBB4933294.1"/>
    <property type="molecule type" value="Genomic_DNA"/>
</dbReference>
<accession>A0A7W7RJU4</accession>
<proteinExistence type="predicted"/>
<evidence type="ECO:0000256" key="1">
    <source>
        <dbReference type="SAM" id="MobiDB-lite"/>
    </source>
</evidence>
<protein>
    <recommendedName>
        <fullName evidence="4">CRISPR-associated protein</fullName>
    </recommendedName>
</protein>
<comment type="caution">
    <text evidence="2">The sequence shown here is derived from an EMBL/GenBank/DDBJ whole genome shotgun (WGS) entry which is preliminary data.</text>
</comment>